<accession>A0A397T935</accession>
<gene>
    <name evidence="1" type="ORF">C1645_821886</name>
</gene>
<evidence type="ECO:0000313" key="1">
    <source>
        <dbReference type="EMBL" id="RIA91571.1"/>
    </source>
</evidence>
<evidence type="ECO:0000313" key="2">
    <source>
        <dbReference type="Proteomes" id="UP000265703"/>
    </source>
</evidence>
<sequence>MVKNKRLSTWLRSGVIDENVKDTLKSTLNELHKICPLNTSRSSLRDSLRDILYSDKNFCQKSPAHAKILGWFEGSSKQTKQTKRAPLRFNINNYNNNNDTKYTRETSPPPVKQEFSFTSSEQGGIIEPLLNIVEKAFYKFLVDNERYIPSMLWNPSVLNNDLLNFKKNVRNKVAHGIVVDEKGRWSDHDLQHVSILACDVVLCLGGDRKEVSSNKENIDNEIVQRWINKADKDHSHSPQKRKLDDTSFGKIIEFILDILEKTEEIEEGDKRKILRLALDEDEYLIKLWRAIKIEEKQVQIQIEIEKRKLRYYKYINSRLGGTGNKFSRKSRPSRRGCGVLVVEQFICSTGRLIDIG</sequence>
<proteinExistence type="predicted"/>
<organism evidence="1 2">
    <name type="scientific">Glomus cerebriforme</name>
    <dbReference type="NCBI Taxonomy" id="658196"/>
    <lineage>
        <taxon>Eukaryota</taxon>
        <taxon>Fungi</taxon>
        <taxon>Fungi incertae sedis</taxon>
        <taxon>Mucoromycota</taxon>
        <taxon>Glomeromycotina</taxon>
        <taxon>Glomeromycetes</taxon>
        <taxon>Glomerales</taxon>
        <taxon>Glomeraceae</taxon>
        <taxon>Glomus</taxon>
    </lineage>
</organism>
<name>A0A397T935_9GLOM</name>
<reference evidence="1 2" key="1">
    <citation type="submission" date="2018-06" db="EMBL/GenBank/DDBJ databases">
        <title>Comparative genomics reveals the genomic features of Rhizophagus irregularis, R. cerebriforme, R. diaphanum and Gigaspora rosea, and their symbiotic lifestyle signature.</title>
        <authorList>
            <person name="Morin E."/>
            <person name="San Clemente H."/>
            <person name="Chen E.C.H."/>
            <person name="De La Providencia I."/>
            <person name="Hainaut M."/>
            <person name="Kuo A."/>
            <person name="Kohler A."/>
            <person name="Murat C."/>
            <person name="Tang N."/>
            <person name="Roy S."/>
            <person name="Loubradou J."/>
            <person name="Henrissat B."/>
            <person name="Grigoriev I.V."/>
            <person name="Corradi N."/>
            <person name="Roux C."/>
            <person name="Martin F.M."/>
        </authorList>
    </citation>
    <scope>NUCLEOTIDE SEQUENCE [LARGE SCALE GENOMIC DNA]</scope>
    <source>
        <strain evidence="1 2">DAOM 227022</strain>
    </source>
</reference>
<dbReference type="EMBL" id="QKYT01000149">
    <property type="protein sequence ID" value="RIA91571.1"/>
    <property type="molecule type" value="Genomic_DNA"/>
</dbReference>
<dbReference type="AlphaFoldDB" id="A0A397T935"/>
<dbReference type="OrthoDB" id="2354640at2759"/>
<dbReference type="Proteomes" id="UP000265703">
    <property type="component" value="Unassembled WGS sequence"/>
</dbReference>
<comment type="caution">
    <text evidence="1">The sequence shown here is derived from an EMBL/GenBank/DDBJ whole genome shotgun (WGS) entry which is preliminary data.</text>
</comment>
<keyword evidence="2" id="KW-1185">Reference proteome</keyword>
<protein>
    <submittedName>
        <fullName evidence="1">Uncharacterized protein</fullName>
    </submittedName>
</protein>